<dbReference type="AlphaFoldDB" id="A0A0C3QHG1"/>
<dbReference type="GO" id="GO:0008239">
    <property type="term" value="F:dipeptidyl-peptidase activity"/>
    <property type="evidence" value="ECO:0007669"/>
    <property type="project" value="TreeGrafter"/>
</dbReference>
<evidence type="ECO:0000313" key="8">
    <source>
        <dbReference type="EMBL" id="KIO26006.1"/>
    </source>
</evidence>
<dbReference type="Pfam" id="PF05577">
    <property type="entry name" value="Peptidase_S28"/>
    <property type="match status" value="1"/>
</dbReference>
<keyword evidence="5" id="KW-0325">Glycoprotein</keyword>
<reference evidence="8 9" key="1">
    <citation type="submission" date="2014-04" db="EMBL/GenBank/DDBJ databases">
        <authorList>
            <consortium name="DOE Joint Genome Institute"/>
            <person name="Kuo A."/>
            <person name="Girlanda M."/>
            <person name="Perotto S."/>
            <person name="Kohler A."/>
            <person name="Nagy L.G."/>
            <person name="Floudas D."/>
            <person name="Copeland A."/>
            <person name="Barry K.W."/>
            <person name="Cichocki N."/>
            <person name="Veneault-Fourrey C."/>
            <person name="LaButti K."/>
            <person name="Lindquist E.A."/>
            <person name="Lipzen A."/>
            <person name="Lundell T."/>
            <person name="Morin E."/>
            <person name="Murat C."/>
            <person name="Sun H."/>
            <person name="Tunlid A."/>
            <person name="Henrissat B."/>
            <person name="Grigoriev I.V."/>
            <person name="Hibbett D.S."/>
            <person name="Martin F."/>
            <person name="Nordberg H.P."/>
            <person name="Cantor M.N."/>
            <person name="Hua S.X."/>
        </authorList>
    </citation>
    <scope>NUCLEOTIDE SEQUENCE [LARGE SCALE GENOMIC DNA]</scope>
    <source>
        <strain evidence="8 9">MUT 4182</strain>
    </source>
</reference>
<dbReference type="InterPro" id="IPR029058">
    <property type="entry name" value="AB_hydrolase_fold"/>
</dbReference>
<organism evidence="8 9">
    <name type="scientific">Tulasnella calospora MUT 4182</name>
    <dbReference type="NCBI Taxonomy" id="1051891"/>
    <lineage>
        <taxon>Eukaryota</taxon>
        <taxon>Fungi</taxon>
        <taxon>Dikarya</taxon>
        <taxon>Basidiomycota</taxon>
        <taxon>Agaricomycotina</taxon>
        <taxon>Agaricomycetes</taxon>
        <taxon>Cantharellales</taxon>
        <taxon>Tulasnellaceae</taxon>
        <taxon>Tulasnella</taxon>
    </lineage>
</organism>
<dbReference type="HOGENOM" id="CLU_023630_1_1_1"/>
<evidence type="ECO:0000256" key="1">
    <source>
        <dbReference type="ARBA" id="ARBA00011079"/>
    </source>
</evidence>
<keyword evidence="3 7" id="KW-0732">Signal</keyword>
<dbReference type="Gene3D" id="3.40.50.1820">
    <property type="entry name" value="alpha/beta hydrolase"/>
    <property type="match status" value="2"/>
</dbReference>
<dbReference type="Proteomes" id="UP000054248">
    <property type="component" value="Unassembled WGS sequence"/>
</dbReference>
<gene>
    <name evidence="8" type="ORF">M407DRAFT_24670</name>
</gene>
<keyword evidence="4" id="KW-0378">Hydrolase</keyword>
<evidence type="ECO:0000256" key="2">
    <source>
        <dbReference type="ARBA" id="ARBA00022670"/>
    </source>
</evidence>
<evidence type="ECO:0000256" key="5">
    <source>
        <dbReference type="ARBA" id="ARBA00023180"/>
    </source>
</evidence>
<keyword evidence="2" id="KW-0645">Protease</keyword>
<keyword evidence="9" id="KW-1185">Reference proteome</keyword>
<feature type="signal peptide" evidence="7">
    <location>
        <begin position="1"/>
        <end position="18"/>
    </location>
</feature>
<dbReference type="GO" id="GO:0006508">
    <property type="term" value="P:proteolysis"/>
    <property type="evidence" value="ECO:0007669"/>
    <property type="project" value="UniProtKB-KW"/>
</dbReference>
<dbReference type="PANTHER" id="PTHR11010">
    <property type="entry name" value="PROTEASE S28 PRO-X CARBOXYPEPTIDASE-RELATED"/>
    <property type="match status" value="1"/>
</dbReference>
<evidence type="ECO:0000256" key="3">
    <source>
        <dbReference type="ARBA" id="ARBA00022729"/>
    </source>
</evidence>
<dbReference type="InterPro" id="IPR008758">
    <property type="entry name" value="Peptidase_S28"/>
</dbReference>
<protein>
    <recommendedName>
        <fullName evidence="10">Peptidase S28</fullName>
    </recommendedName>
</protein>
<feature type="compositionally biased region" description="Low complexity" evidence="6">
    <location>
        <begin position="619"/>
        <end position="640"/>
    </location>
</feature>
<dbReference type="OrthoDB" id="1735038at2759"/>
<feature type="chain" id="PRO_5002180733" description="Peptidase S28" evidence="7">
    <location>
        <begin position="19"/>
        <end position="678"/>
    </location>
</feature>
<evidence type="ECO:0000313" key="9">
    <source>
        <dbReference type="Proteomes" id="UP000054248"/>
    </source>
</evidence>
<dbReference type="GO" id="GO:0070008">
    <property type="term" value="F:serine-type exopeptidase activity"/>
    <property type="evidence" value="ECO:0007669"/>
    <property type="project" value="InterPro"/>
</dbReference>
<name>A0A0C3QHG1_9AGAM</name>
<evidence type="ECO:0000256" key="7">
    <source>
        <dbReference type="SAM" id="SignalP"/>
    </source>
</evidence>
<dbReference type="MEROPS" id="S28.004"/>
<evidence type="ECO:0000256" key="6">
    <source>
        <dbReference type="SAM" id="MobiDB-lite"/>
    </source>
</evidence>
<evidence type="ECO:0000256" key="4">
    <source>
        <dbReference type="ARBA" id="ARBA00022801"/>
    </source>
</evidence>
<dbReference type="EMBL" id="KN823031">
    <property type="protein sequence ID" value="KIO26006.1"/>
    <property type="molecule type" value="Genomic_DNA"/>
</dbReference>
<reference evidence="9" key="2">
    <citation type="submission" date="2015-01" db="EMBL/GenBank/DDBJ databases">
        <title>Evolutionary Origins and Diversification of the Mycorrhizal Mutualists.</title>
        <authorList>
            <consortium name="DOE Joint Genome Institute"/>
            <consortium name="Mycorrhizal Genomics Consortium"/>
            <person name="Kohler A."/>
            <person name="Kuo A."/>
            <person name="Nagy L.G."/>
            <person name="Floudas D."/>
            <person name="Copeland A."/>
            <person name="Barry K.W."/>
            <person name="Cichocki N."/>
            <person name="Veneault-Fourrey C."/>
            <person name="LaButti K."/>
            <person name="Lindquist E.A."/>
            <person name="Lipzen A."/>
            <person name="Lundell T."/>
            <person name="Morin E."/>
            <person name="Murat C."/>
            <person name="Riley R."/>
            <person name="Ohm R."/>
            <person name="Sun H."/>
            <person name="Tunlid A."/>
            <person name="Henrissat B."/>
            <person name="Grigoriev I.V."/>
            <person name="Hibbett D.S."/>
            <person name="Martin F."/>
        </authorList>
    </citation>
    <scope>NUCLEOTIDE SEQUENCE [LARGE SCALE GENOMIC DNA]</scope>
    <source>
        <strain evidence="9">MUT 4182</strain>
    </source>
</reference>
<comment type="similarity">
    <text evidence="1">Belongs to the peptidase S28 family.</text>
</comment>
<dbReference type="PANTHER" id="PTHR11010:SF23">
    <property type="entry name" value="SERINE PEPTIDASE"/>
    <property type="match status" value="1"/>
</dbReference>
<feature type="region of interest" description="Disordered" evidence="6">
    <location>
        <begin position="619"/>
        <end position="648"/>
    </location>
</feature>
<sequence>MALHLLLTVWLATVCALAQPQPPGSDLDLPPPDLPLPLIHFKLGDHRTIVSSTKKKQNWASFYTTTSTGTSSYGASAAEPATNSIPVVSANGTTLPSYDTVYTFNQLIDHNNTRLGTFEQRYYFTYEFYEPGGPIFFALPSEASLDNYDGSVTNSSITGHLAQLNKGAAVVLEHRFFGLSNPYSNLSETSFKVHTIEQALADVVYFAQNVHLPMPNGTRVGPDRAPWVIIGGSYPGALVAWTMSQHPGIFAAGWASSAVVQAQDFFWSYFDIVKQFMPTNCSNDIQAVITHLDNVFTTGSAAEQAAAKATFALSNLQYADDVMATIRAPIFSWQELQPYYQDTQAGFYAFCNYLEYDRVKKQYESSGSGVGLQTALGAYGNWTQYEIRVNGCTGTEELCYGTHTVSNTSRWTNTTIDNTYRSWAWLYCNQFGWYFSGAPPNWPTIASRLNSPDSEVRLCSLYFPNTFPMGTTAAESHNTAAFNSKYGGWNIQTTNVFYANGKKDIWRGVTLSSDLNNHVSTPNMPIAVADGGFHCSDMVMQAGLYEPTVGAVQTLGSAWIYKWLTEWYMLHPNVTRPANVTIFDDPTTLPTPTFTPESIPTSISNGTWLAVGSLSPIELPPSSSSGDGTSPTDSSDQSDSGPRKNGAVSTTITSSGFGRVATLSIFIAVFAPYAFNLS</sequence>
<proteinExistence type="inferred from homology"/>
<evidence type="ECO:0008006" key="10">
    <source>
        <dbReference type="Google" id="ProtNLM"/>
    </source>
</evidence>
<dbReference type="SUPFAM" id="SSF53474">
    <property type="entry name" value="alpha/beta-Hydrolases"/>
    <property type="match status" value="1"/>
</dbReference>
<accession>A0A0C3QHG1</accession>